<dbReference type="InterPro" id="IPR014914">
    <property type="entry name" value="RES_dom"/>
</dbReference>
<organism evidence="2 3">
    <name type="scientific">Chroococcidiopsis cubana SAG 39.79</name>
    <dbReference type="NCBI Taxonomy" id="388085"/>
    <lineage>
        <taxon>Bacteria</taxon>
        <taxon>Bacillati</taxon>
        <taxon>Cyanobacteriota</taxon>
        <taxon>Cyanophyceae</taxon>
        <taxon>Chroococcidiopsidales</taxon>
        <taxon>Chroococcidiopsidaceae</taxon>
        <taxon>Chroococcidiopsis</taxon>
    </lineage>
</organism>
<protein>
    <recommendedName>
        <fullName evidence="1">RES domain-containing protein</fullName>
    </recommendedName>
</protein>
<dbReference type="SMART" id="SM00953">
    <property type="entry name" value="RES"/>
    <property type="match status" value="1"/>
</dbReference>
<sequence>MSQNVAAHPNPPDDLNDRQLLLTNFSGPWFRIHKSKYGAIHFAKDAINRFDDPKKEYGVLYCAGDLYGAFIETLGWSTGSRDISERSLSTRNLASITSNRPLRFVDLTGNGLAHIGADAEICTGRDRHLSQRWSRALCLHPSQPDGIYYISRHDPQRVCYALFENASVELDVADIGQLNGLSVIEEIGQILDYYKFTLLN</sequence>
<accession>A0AB37USR9</accession>
<dbReference type="RefSeq" id="WP_106165860.1">
    <property type="nucleotide sequence ID" value="NZ_JAVKZF010000005.1"/>
</dbReference>
<feature type="domain" description="RES" evidence="1">
    <location>
        <begin position="39"/>
        <end position="173"/>
    </location>
</feature>
<dbReference type="AlphaFoldDB" id="A0AB37USR9"/>
<comment type="caution">
    <text evidence="2">The sequence shown here is derived from an EMBL/GenBank/DDBJ whole genome shotgun (WGS) entry which is preliminary data.</text>
</comment>
<evidence type="ECO:0000313" key="2">
    <source>
        <dbReference type="EMBL" id="RUT14518.1"/>
    </source>
</evidence>
<gene>
    <name evidence="2" type="ORF">DSM107010_00640</name>
</gene>
<evidence type="ECO:0000259" key="1">
    <source>
        <dbReference type="SMART" id="SM00953"/>
    </source>
</evidence>
<dbReference type="Proteomes" id="UP000282574">
    <property type="component" value="Unassembled WGS sequence"/>
</dbReference>
<dbReference type="EMBL" id="RSCK01000001">
    <property type="protein sequence ID" value="RUT14518.1"/>
    <property type="molecule type" value="Genomic_DNA"/>
</dbReference>
<evidence type="ECO:0000313" key="3">
    <source>
        <dbReference type="Proteomes" id="UP000282574"/>
    </source>
</evidence>
<dbReference type="Pfam" id="PF08808">
    <property type="entry name" value="RES"/>
    <property type="match status" value="1"/>
</dbReference>
<proteinExistence type="predicted"/>
<name>A0AB37USR9_9CYAN</name>
<keyword evidence="3" id="KW-1185">Reference proteome</keyword>
<reference evidence="2 3" key="1">
    <citation type="journal article" date="2019" name="Genome Biol. Evol.">
        <title>Day and night: Metabolic profiles and evolutionary relationships of six axenic non-marine cyanobacteria.</title>
        <authorList>
            <person name="Will S.E."/>
            <person name="Henke P."/>
            <person name="Boedeker C."/>
            <person name="Huang S."/>
            <person name="Brinkmann H."/>
            <person name="Rohde M."/>
            <person name="Jarek M."/>
            <person name="Friedl T."/>
            <person name="Seufert S."/>
            <person name="Schumacher M."/>
            <person name="Overmann J."/>
            <person name="Neumann-Schaal M."/>
            <person name="Petersen J."/>
        </authorList>
    </citation>
    <scope>NUCLEOTIDE SEQUENCE [LARGE SCALE GENOMIC DNA]</scope>
    <source>
        <strain evidence="2 3">SAG 39.79</strain>
    </source>
</reference>